<dbReference type="SUPFAM" id="SSF52058">
    <property type="entry name" value="L domain-like"/>
    <property type="match status" value="1"/>
</dbReference>
<keyword evidence="3" id="KW-1185">Reference proteome</keyword>
<organism evidence="2 3">
    <name type="scientific">Piloderma croceum (strain F 1598)</name>
    <dbReference type="NCBI Taxonomy" id="765440"/>
    <lineage>
        <taxon>Eukaryota</taxon>
        <taxon>Fungi</taxon>
        <taxon>Dikarya</taxon>
        <taxon>Basidiomycota</taxon>
        <taxon>Agaricomycotina</taxon>
        <taxon>Agaricomycetes</taxon>
        <taxon>Agaricomycetidae</taxon>
        <taxon>Atheliales</taxon>
        <taxon>Atheliaceae</taxon>
        <taxon>Piloderma</taxon>
    </lineage>
</organism>
<dbReference type="Gene3D" id="3.80.10.10">
    <property type="entry name" value="Ribonuclease Inhibitor"/>
    <property type="match status" value="1"/>
</dbReference>
<dbReference type="InterPro" id="IPR032675">
    <property type="entry name" value="LRR_dom_sf"/>
</dbReference>
<evidence type="ECO:0008006" key="4">
    <source>
        <dbReference type="Google" id="ProtNLM"/>
    </source>
</evidence>
<evidence type="ECO:0000313" key="3">
    <source>
        <dbReference type="Proteomes" id="UP000054166"/>
    </source>
</evidence>
<feature type="region of interest" description="Disordered" evidence="1">
    <location>
        <begin position="316"/>
        <end position="366"/>
    </location>
</feature>
<protein>
    <recommendedName>
        <fullName evidence="4">F-box domain-containing protein</fullName>
    </recommendedName>
</protein>
<feature type="compositionally biased region" description="Acidic residues" evidence="1">
    <location>
        <begin position="346"/>
        <end position="366"/>
    </location>
</feature>
<gene>
    <name evidence="2" type="ORF">PILCRDRAFT_9801</name>
</gene>
<dbReference type="InParanoid" id="A0A0C3FLA4"/>
<evidence type="ECO:0000313" key="2">
    <source>
        <dbReference type="EMBL" id="KIM80266.1"/>
    </source>
</evidence>
<evidence type="ECO:0000256" key="1">
    <source>
        <dbReference type="SAM" id="MobiDB-lite"/>
    </source>
</evidence>
<dbReference type="Proteomes" id="UP000054166">
    <property type="component" value="Unassembled WGS sequence"/>
</dbReference>
<dbReference type="HOGENOM" id="CLU_715934_0_0_1"/>
<reference evidence="2 3" key="1">
    <citation type="submission" date="2014-04" db="EMBL/GenBank/DDBJ databases">
        <authorList>
            <consortium name="DOE Joint Genome Institute"/>
            <person name="Kuo A."/>
            <person name="Tarkka M."/>
            <person name="Buscot F."/>
            <person name="Kohler A."/>
            <person name="Nagy L.G."/>
            <person name="Floudas D."/>
            <person name="Copeland A."/>
            <person name="Barry K.W."/>
            <person name="Cichocki N."/>
            <person name="Veneault-Fourrey C."/>
            <person name="LaButti K."/>
            <person name="Lindquist E.A."/>
            <person name="Lipzen A."/>
            <person name="Lundell T."/>
            <person name="Morin E."/>
            <person name="Murat C."/>
            <person name="Sun H."/>
            <person name="Tunlid A."/>
            <person name="Henrissat B."/>
            <person name="Grigoriev I.V."/>
            <person name="Hibbett D.S."/>
            <person name="Martin F."/>
            <person name="Nordberg H.P."/>
            <person name="Cantor M.N."/>
            <person name="Hua S.X."/>
        </authorList>
    </citation>
    <scope>NUCLEOTIDE SEQUENCE [LARGE SCALE GENOMIC DNA]</scope>
    <source>
        <strain evidence="2 3">F 1598</strain>
    </source>
</reference>
<reference evidence="3" key="2">
    <citation type="submission" date="2015-01" db="EMBL/GenBank/DDBJ databases">
        <title>Evolutionary Origins and Diversification of the Mycorrhizal Mutualists.</title>
        <authorList>
            <consortium name="DOE Joint Genome Institute"/>
            <consortium name="Mycorrhizal Genomics Consortium"/>
            <person name="Kohler A."/>
            <person name="Kuo A."/>
            <person name="Nagy L.G."/>
            <person name="Floudas D."/>
            <person name="Copeland A."/>
            <person name="Barry K.W."/>
            <person name="Cichocki N."/>
            <person name="Veneault-Fourrey C."/>
            <person name="LaButti K."/>
            <person name="Lindquist E.A."/>
            <person name="Lipzen A."/>
            <person name="Lundell T."/>
            <person name="Morin E."/>
            <person name="Murat C."/>
            <person name="Riley R."/>
            <person name="Ohm R."/>
            <person name="Sun H."/>
            <person name="Tunlid A."/>
            <person name="Henrissat B."/>
            <person name="Grigoriev I.V."/>
            <person name="Hibbett D.S."/>
            <person name="Martin F."/>
        </authorList>
    </citation>
    <scope>NUCLEOTIDE SEQUENCE [LARGE SCALE GENOMIC DNA]</scope>
    <source>
        <strain evidence="3">F 1598</strain>
    </source>
</reference>
<accession>A0A0C3FLA4</accession>
<proteinExistence type="predicted"/>
<name>A0A0C3FLA4_PILCF</name>
<sequence length="386" mass="43962">MVNNLAAQAVRNFQALCCIDFCSAAFYRVLVSTLQRLSNITKLTLEFGYSTPWNSLWALERCAFPNLRLLQLSTARVGPTLAFLQSVRSIRTLRLHFCALLDPIPPVMGPFPHLVEYTGSGTYLSNVVPGSRLESVHFRIYDNTDVDSAVKSLSGSTAHIDYVNIISDHLDPRVFELLAVHANNVTTLRYGSLREDGDDKAFLAAIQPLFSAFKHLERLEIHYPGVLDDVDYFSEVDLRDDHDFVQRIAKQSPCLILCTTPPAIRWRRIHVNVWIPVWSHPCTREWVSCSDMAEVRSRPWLEPLVEDLCEEYNLENPLKDSDSRDGSVVTESDDSEDYELVPPRIEEDEDFTTDSEASLADDENSEDEARAYAISFLEHLWYARSR</sequence>
<dbReference type="EMBL" id="KN833005">
    <property type="protein sequence ID" value="KIM80266.1"/>
    <property type="molecule type" value="Genomic_DNA"/>
</dbReference>
<dbReference type="AlphaFoldDB" id="A0A0C3FLA4"/>